<sequence length="486" mass="56489">MPISRLEFVHETMFPVLEIAVLIDHLLACKTTDHLVTLRLFWQEPIQNFSSTFIPFLQACKKLKCFELFMCDTTGIDVLLESWLENRPESLEKVIIDIVNLHNENDAPGWINVNEYVSLLKLAGLNISEMGGCLSTKMDPTVRFLIHKRLTKTIESNEKEDCEKQGKWSELPSLPLEAIYSFLRRKDQVNMSLVCRSWSEGYGSRSVWNTFRFDLTESQMSLNTCPVMKFVHKYSSMIRHVEILSTCSNNCLMKNWSRHLVEFLKILSSKTQLTSVKFLFFAHHLWSIDTPTYNDICREIVDFLESQRHLKRVEFDYCLFNFPECVEILRKLTESSRESLMHLKDVEQDPNAAQKIPKLADLPSLRTLETDYSFIFENMVPRQSTAIQTVKLVWEEPTEHLSSTINNFLKACKQLKCLELIIYSPTSGIDVLLESWLENRPESLEEVIIEVSDVDDEYDIPGWINIRKYVSLLKKAGLKISVYLDT</sequence>
<keyword evidence="3" id="KW-1185">Reference proteome</keyword>
<proteinExistence type="predicted"/>
<evidence type="ECO:0000313" key="2">
    <source>
        <dbReference type="EMBL" id="GBO04296.1"/>
    </source>
</evidence>
<feature type="domain" description="F-box" evidence="1">
    <location>
        <begin position="168"/>
        <end position="199"/>
    </location>
</feature>
<organism evidence="2 3">
    <name type="scientific">Araneus ventricosus</name>
    <name type="common">Orbweaver spider</name>
    <name type="synonym">Epeira ventricosa</name>
    <dbReference type="NCBI Taxonomy" id="182803"/>
    <lineage>
        <taxon>Eukaryota</taxon>
        <taxon>Metazoa</taxon>
        <taxon>Ecdysozoa</taxon>
        <taxon>Arthropoda</taxon>
        <taxon>Chelicerata</taxon>
        <taxon>Arachnida</taxon>
        <taxon>Araneae</taxon>
        <taxon>Araneomorphae</taxon>
        <taxon>Entelegynae</taxon>
        <taxon>Araneoidea</taxon>
        <taxon>Araneidae</taxon>
        <taxon>Araneus</taxon>
    </lineage>
</organism>
<dbReference type="SUPFAM" id="SSF81383">
    <property type="entry name" value="F-box domain"/>
    <property type="match status" value="1"/>
</dbReference>
<dbReference type="PANTHER" id="PTHR20872">
    <property type="match status" value="1"/>
</dbReference>
<protein>
    <recommendedName>
        <fullName evidence="1">F-box domain-containing protein</fullName>
    </recommendedName>
</protein>
<dbReference type="OrthoDB" id="6409609at2759"/>
<reference evidence="2 3" key="1">
    <citation type="journal article" date="2019" name="Sci. Rep.">
        <title>Orb-weaving spider Araneus ventricosus genome elucidates the spidroin gene catalogue.</title>
        <authorList>
            <person name="Kono N."/>
            <person name="Nakamura H."/>
            <person name="Ohtoshi R."/>
            <person name="Moran D.A.P."/>
            <person name="Shinohara A."/>
            <person name="Yoshida Y."/>
            <person name="Fujiwara M."/>
            <person name="Mori M."/>
            <person name="Tomita M."/>
            <person name="Arakawa K."/>
        </authorList>
    </citation>
    <scope>NUCLEOTIDE SEQUENCE [LARGE SCALE GENOMIC DNA]</scope>
</reference>
<evidence type="ECO:0000313" key="3">
    <source>
        <dbReference type="Proteomes" id="UP000499080"/>
    </source>
</evidence>
<dbReference type="InterPro" id="IPR001810">
    <property type="entry name" value="F-box_dom"/>
</dbReference>
<name>A0A4Y2TY95_ARAVE</name>
<dbReference type="EMBL" id="BGPR01031307">
    <property type="protein sequence ID" value="GBO04296.1"/>
    <property type="molecule type" value="Genomic_DNA"/>
</dbReference>
<dbReference type="Proteomes" id="UP000499080">
    <property type="component" value="Unassembled WGS sequence"/>
</dbReference>
<evidence type="ECO:0000259" key="1">
    <source>
        <dbReference type="Pfam" id="PF00646"/>
    </source>
</evidence>
<dbReference type="Gene3D" id="1.20.1280.50">
    <property type="match status" value="1"/>
</dbReference>
<dbReference type="InterPro" id="IPR036047">
    <property type="entry name" value="F-box-like_dom_sf"/>
</dbReference>
<dbReference type="PANTHER" id="PTHR20872:SF1">
    <property type="entry name" value="F-BOX DOMAIN-CONTAINING PROTEIN"/>
    <property type="match status" value="1"/>
</dbReference>
<comment type="caution">
    <text evidence="2">The sequence shown here is derived from an EMBL/GenBank/DDBJ whole genome shotgun (WGS) entry which is preliminary data.</text>
</comment>
<accession>A0A4Y2TY95</accession>
<gene>
    <name evidence="2" type="ORF">AVEN_8569_1</name>
</gene>
<dbReference type="Pfam" id="PF00646">
    <property type="entry name" value="F-box"/>
    <property type="match status" value="1"/>
</dbReference>
<dbReference type="AlphaFoldDB" id="A0A4Y2TY95"/>